<dbReference type="InterPro" id="IPR008030">
    <property type="entry name" value="NmrA-like"/>
</dbReference>
<evidence type="ECO:0000313" key="4">
    <source>
        <dbReference type="EMBL" id="BCR95823.1"/>
    </source>
</evidence>
<proteinExistence type="inferred from homology"/>
<evidence type="ECO:0000256" key="1">
    <source>
        <dbReference type="ARBA" id="ARBA00006328"/>
    </source>
</evidence>
<feature type="domain" description="NmrA-like" evidence="3">
    <location>
        <begin position="38"/>
        <end position="340"/>
    </location>
</feature>
<dbReference type="KEGG" id="aluc:AKAW2_20763S"/>
<dbReference type="Pfam" id="PF05368">
    <property type="entry name" value="NmrA"/>
    <property type="match status" value="1"/>
</dbReference>
<dbReference type="Gene3D" id="3.90.25.10">
    <property type="entry name" value="UDP-galactose 4-epimerase, domain 1"/>
    <property type="match status" value="1"/>
</dbReference>
<evidence type="ECO:0000313" key="5">
    <source>
        <dbReference type="Proteomes" id="UP000661280"/>
    </source>
</evidence>
<dbReference type="PANTHER" id="PTHR42748">
    <property type="entry name" value="NITROGEN METABOLITE REPRESSION PROTEIN NMRA FAMILY MEMBER"/>
    <property type="match status" value="1"/>
</dbReference>
<sequence length="378" mass="42018">MHGFPPPHLLLYPNLHIRQRITNSPSNPPPTTTTTMPTKTLVIIGITGNQGHSIASRFLHDPTYHIIGLTRNPTSPIAQSLSAQGITILAADLNDASTLTPAFRGANLIFSVTNYWEPFFRADCRKQAAERGISCRRYAYEVELQQGKNIADAAAATVDSLDENGFVVSTLSHAAVCSGGRFGELYHFDAKAEVFPNYVRERYPMLAGKMSCVQTGYFMTSYRLVPGAYFTKKMMEDGEKLFEMTFTTAPDAKVPHLDVNADLGNFVYAVSKMPPGKSYMACGSYCSWAEYMRIWGRVNSVPASYRQITLEELMEKTPDPEFGREVGDMFTYSTDPGYDGGDKELLTAEDIRNGGIECPMTSLEEWIRKEDWSAVLNS</sequence>
<reference evidence="4" key="2">
    <citation type="submission" date="2021-02" db="EMBL/GenBank/DDBJ databases">
        <title>Aspergillus luchuensis mut. kawachii IFO 4304 genome sequence.</title>
        <authorList>
            <person name="Mori K."/>
            <person name="Kadooka C."/>
            <person name="Goto M."/>
            <person name="Futagami T."/>
        </authorList>
    </citation>
    <scope>NUCLEOTIDE SEQUENCE</scope>
    <source>
        <strain evidence="4">IFO 4308</strain>
    </source>
</reference>
<evidence type="ECO:0000256" key="2">
    <source>
        <dbReference type="ARBA" id="ARBA00022857"/>
    </source>
</evidence>
<gene>
    <name evidence="4" type="ORF">AKAW2_20763S</name>
</gene>
<dbReference type="InterPro" id="IPR036291">
    <property type="entry name" value="NAD(P)-bd_dom_sf"/>
</dbReference>
<protein>
    <recommendedName>
        <fullName evidence="3">NmrA-like domain-containing protein</fullName>
    </recommendedName>
</protein>
<dbReference type="EMBL" id="AP024426">
    <property type="protein sequence ID" value="BCR95823.1"/>
    <property type="molecule type" value="Genomic_DNA"/>
</dbReference>
<dbReference type="InterPro" id="IPR051164">
    <property type="entry name" value="NmrA-like_oxidored"/>
</dbReference>
<keyword evidence="2" id="KW-0521">NADP</keyword>
<evidence type="ECO:0000259" key="3">
    <source>
        <dbReference type="Pfam" id="PF05368"/>
    </source>
</evidence>
<accession>A0A7R7ZV52</accession>
<dbReference type="PANTHER" id="PTHR42748:SF26">
    <property type="entry name" value="NMRA-LIKE DOMAIN-CONTAINING PROTEIN"/>
    <property type="match status" value="1"/>
</dbReference>
<dbReference type="GeneID" id="64957148"/>
<dbReference type="AlphaFoldDB" id="A0A7R7ZV52"/>
<dbReference type="OrthoDB" id="3358371at2759"/>
<name>A0A7R7ZV52_ASPKA</name>
<dbReference type="RefSeq" id="XP_041539589.1">
    <property type="nucleotide sequence ID" value="XM_041685511.1"/>
</dbReference>
<organism evidence="4 5">
    <name type="scientific">Aspergillus kawachii</name>
    <name type="common">White koji mold</name>
    <name type="synonym">Aspergillus awamori var. kawachi</name>
    <dbReference type="NCBI Taxonomy" id="1069201"/>
    <lineage>
        <taxon>Eukaryota</taxon>
        <taxon>Fungi</taxon>
        <taxon>Dikarya</taxon>
        <taxon>Ascomycota</taxon>
        <taxon>Pezizomycotina</taxon>
        <taxon>Eurotiomycetes</taxon>
        <taxon>Eurotiomycetidae</taxon>
        <taxon>Eurotiales</taxon>
        <taxon>Aspergillaceae</taxon>
        <taxon>Aspergillus</taxon>
        <taxon>Aspergillus subgen. Circumdati</taxon>
    </lineage>
</organism>
<dbReference type="Proteomes" id="UP000661280">
    <property type="component" value="Chromosome 2"/>
</dbReference>
<dbReference type="SUPFAM" id="SSF51735">
    <property type="entry name" value="NAD(P)-binding Rossmann-fold domains"/>
    <property type="match status" value="1"/>
</dbReference>
<comment type="similarity">
    <text evidence="1">Belongs to the NmrA-type oxidoreductase family.</text>
</comment>
<dbReference type="GO" id="GO:0005634">
    <property type="term" value="C:nucleus"/>
    <property type="evidence" value="ECO:0007669"/>
    <property type="project" value="TreeGrafter"/>
</dbReference>
<reference evidence="4" key="1">
    <citation type="submission" date="2021-01" db="EMBL/GenBank/DDBJ databases">
        <authorList>
            <consortium name="Aspergillus luchuensis mut. kawachii IFO 4304 genome sequencing consortium"/>
            <person name="Kazuki M."/>
            <person name="Futagami T."/>
        </authorList>
    </citation>
    <scope>NUCLEOTIDE SEQUENCE</scope>
    <source>
        <strain evidence="4">IFO 4308</strain>
    </source>
</reference>
<keyword evidence="5" id="KW-1185">Reference proteome</keyword>
<dbReference type="Gene3D" id="3.40.50.720">
    <property type="entry name" value="NAD(P)-binding Rossmann-like Domain"/>
    <property type="match status" value="1"/>
</dbReference>